<evidence type="ECO:0000256" key="3">
    <source>
        <dbReference type="ARBA" id="ARBA00022475"/>
    </source>
</evidence>
<dbReference type="GO" id="GO:0022857">
    <property type="term" value="F:transmembrane transporter activity"/>
    <property type="evidence" value="ECO:0007669"/>
    <property type="project" value="InterPro"/>
</dbReference>
<comment type="subcellular location">
    <subcellularLocation>
        <location evidence="1">Cell membrane</location>
        <topology evidence="1">Multi-pass membrane protein</topology>
    </subcellularLocation>
</comment>
<organism evidence="9 10">
    <name type="scientific">Commensalibacter melissae</name>
    <dbReference type="NCBI Taxonomy" id="2070537"/>
    <lineage>
        <taxon>Bacteria</taxon>
        <taxon>Pseudomonadati</taxon>
        <taxon>Pseudomonadota</taxon>
        <taxon>Alphaproteobacteria</taxon>
        <taxon>Acetobacterales</taxon>
        <taxon>Acetobacteraceae</taxon>
    </lineage>
</organism>
<feature type="transmembrane region" description="Helical" evidence="7">
    <location>
        <begin position="104"/>
        <end position="125"/>
    </location>
</feature>
<feature type="transmembrane region" description="Helical" evidence="7">
    <location>
        <begin position="52"/>
        <end position="71"/>
    </location>
</feature>
<dbReference type="Gene3D" id="1.20.1720.10">
    <property type="entry name" value="Multidrug resistance protein D"/>
    <property type="match status" value="1"/>
</dbReference>
<sequence length="455" mass="50464">MNIPIENNQKRFLPIVAAISFFMAALDSTAVNTIIPYLSNFFNTPLFKTKNIIIYYMVAGSLFIPLTGYLCQKYGCRIIFCLSLAIFTSGSLLCGLSHNLNELLIARIIQGSGGALMLPIGRLAIIQTFSKDELVKALSMVTLPALTGPLIGPIVGGMITSYFHWSLIFLINIPFGILGIIFALRIFPDIKDKSIKMDYTGYGIFAISIAFLTYALSLFSETKQFKIPTLILVLGILLMIFYWIKSYNHKHPLFHHNLFKVRSFTIGIFGNIVARIGCGAVPFMLPLMLQILLGLSPVKCGFAMLPLAIASFVGKSFVDQIIRQTGYRRFLFINTILLSFSYISYVTVTSSSSWTLLIVLMLITGFINSIQFTAMNTVTVIDLSFSKQPSGSGLLSTVMQLSMASGVAVSAILLNVDQSLHPNSAPAMHFHFTWFWLGITTLFSSFIFWFLPKGK</sequence>
<dbReference type="SUPFAM" id="SSF103473">
    <property type="entry name" value="MFS general substrate transporter"/>
    <property type="match status" value="1"/>
</dbReference>
<reference evidence="9 10" key="1">
    <citation type="submission" date="2018-05" db="EMBL/GenBank/DDBJ databases">
        <title>Reference genomes for bee gut microbiota database.</title>
        <authorList>
            <person name="Ellegaard K.M."/>
        </authorList>
    </citation>
    <scope>NUCLEOTIDE SEQUENCE [LARGE SCALE GENOMIC DNA]</scope>
    <source>
        <strain evidence="9 10">ESL0284</strain>
    </source>
</reference>
<dbReference type="InterPro" id="IPR020846">
    <property type="entry name" value="MFS_dom"/>
</dbReference>
<feature type="transmembrane region" description="Helical" evidence="7">
    <location>
        <begin position="78"/>
        <end position="98"/>
    </location>
</feature>
<evidence type="ECO:0000256" key="1">
    <source>
        <dbReference type="ARBA" id="ARBA00004651"/>
    </source>
</evidence>
<dbReference type="GO" id="GO:0005886">
    <property type="term" value="C:plasma membrane"/>
    <property type="evidence" value="ECO:0007669"/>
    <property type="project" value="UniProtKB-SubCell"/>
</dbReference>
<evidence type="ECO:0000256" key="2">
    <source>
        <dbReference type="ARBA" id="ARBA00022448"/>
    </source>
</evidence>
<feature type="transmembrane region" description="Helical" evidence="7">
    <location>
        <begin position="137"/>
        <end position="159"/>
    </location>
</feature>
<dbReference type="Pfam" id="PF07690">
    <property type="entry name" value="MFS_1"/>
    <property type="match status" value="1"/>
</dbReference>
<feature type="transmembrane region" description="Helical" evidence="7">
    <location>
        <begin position="354"/>
        <end position="381"/>
    </location>
</feature>
<name>A0A318MXM6_9PROT</name>
<feature type="transmembrane region" description="Helical" evidence="7">
    <location>
        <begin position="199"/>
        <end position="219"/>
    </location>
</feature>
<feature type="transmembrane region" description="Helical" evidence="7">
    <location>
        <begin position="393"/>
        <end position="414"/>
    </location>
</feature>
<dbReference type="Proteomes" id="UP000247565">
    <property type="component" value="Unassembled WGS sequence"/>
</dbReference>
<feature type="transmembrane region" description="Helical" evidence="7">
    <location>
        <begin position="264"/>
        <end position="285"/>
    </location>
</feature>
<evidence type="ECO:0000259" key="8">
    <source>
        <dbReference type="PROSITE" id="PS50850"/>
    </source>
</evidence>
<evidence type="ECO:0000256" key="5">
    <source>
        <dbReference type="ARBA" id="ARBA00022989"/>
    </source>
</evidence>
<evidence type="ECO:0000256" key="4">
    <source>
        <dbReference type="ARBA" id="ARBA00022692"/>
    </source>
</evidence>
<evidence type="ECO:0000313" key="10">
    <source>
        <dbReference type="Proteomes" id="UP000247565"/>
    </source>
</evidence>
<keyword evidence="3" id="KW-1003">Cell membrane</keyword>
<dbReference type="Gene3D" id="1.20.1250.20">
    <property type="entry name" value="MFS general substrate transporter like domains"/>
    <property type="match status" value="1"/>
</dbReference>
<proteinExistence type="predicted"/>
<dbReference type="PANTHER" id="PTHR42718:SF46">
    <property type="entry name" value="BLR6921 PROTEIN"/>
    <property type="match status" value="1"/>
</dbReference>
<feature type="transmembrane region" description="Helical" evidence="7">
    <location>
        <begin position="12"/>
        <end position="32"/>
    </location>
</feature>
<evidence type="ECO:0000313" key="9">
    <source>
        <dbReference type="EMBL" id="PXZ01555.1"/>
    </source>
</evidence>
<accession>A0A318MXM6</accession>
<feature type="transmembrane region" description="Helical" evidence="7">
    <location>
        <begin position="291"/>
        <end position="318"/>
    </location>
</feature>
<dbReference type="PROSITE" id="PS50850">
    <property type="entry name" value="MFS"/>
    <property type="match status" value="1"/>
</dbReference>
<dbReference type="InterPro" id="IPR011701">
    <property type="entry name" value="MFS"/>
</dbReference>
<dbReference type="EMBL" id="QGLT01000001">
    <property type="protein sequence ID" value="PXZ01555.1"/>
    <property type="molecule type" value="Genomic_DNA"/>
</dbReference>
<dbReference type="RefSeq" id="WP_110438074.1">
    <property type="nucleotide sequence ID" value="NZ_CP046393.1"/>
</dbReference>
<keyword evidence="10" id="KW-1185">Reference proteome</keyword>
<feature type="transmembrane region" description="Helical" evidence="7">
    <location>
        <begin position="225"/>
        <end position="244"/>
    </location>
</feature>
<comment type="caution">
    <text evidence="9">The sequence shown here is derived from an EMBL/GenBank/DDBJ whole genome shotgun (WGS) entry which is preliminary data.</text>
</comment>
<dbReference type="AlphaFoldDB" id="A0A318MXM6"/>
<keyword evidence="5 7" id="KW-1133">Transmembrane helix</keyword>
<dbReference type="InterPro" id="IPR036259">
    <property type="entry name" value="MFS_trans_sf"/>
</dbReference>
<evidence type="ECO:0000256" key="7">
    <source>
        <dbReference type="SAM" id="Phobius"/>
    </source>
</evidence>
<feature type="transmembrane region" description="Helical" evidence="7">
    <location>
        <begin position="434"/>
        <end position="451"/>
    </location>
</feature>
<protein>
    <submittedName>
        <fullName evidence="9">MFS transporter</fullName>
    </submittedName>
</protein>
<feature type="domain" description="Major facilitator superfamily (MFS) profile" evidence="8">
    <location>
        <begin position="13"/>
        <end position="455"/>
    </location>
</feature>
<keyword evidence="4 7" id="KW-0812">Transmembrane</keyword>
<evidence type="ECO:0000256" key="6">
    <source>
        <dbReference type="ARBA" id="ARBA00023136"/>
    </source>
</evidence>
<feature type="transmembrane region" description="Helical" evidence="7">
    <location>
        <begin position="330"/>
        <end position="348"/>
    </location>
</feature>
<dbReference type="PRINTS" id="PR01036">
    <property type="entry name" value="TCRTETB"/>
</dbReference>
<keyword evidence="2" id="KW-0813">Transport</keyword>
<gene>
    <name evidence="9" type="ORF">DK869_00650</name>
</gene>
<keyword evidence="6 7" id="KW-0472">Membrane</keyword>
<dbReference type="PANTHER" id="PTHR42718">
    <property type="entry name" value="MAJOR FACILITATOR SUPERFAMILY MULTIDRUG TRANSPORTER MFSC"/>
    <property type="match status" value="1"/>
</dbReference>
<dbReference type="OrthoDB" id="9771737at2"/>
<feature type="transmembrane region" description="Helical" evidence="7">
    <location>
        <begin position="165"/>
        <end position="187"/>
    </location>
</feature>